<name>A0A6P0CDQ1_9RHOB</name>
<dbReference type="RefSeq" id="WP_164355229.1">
    <property type="nucleotide sequence ID" value="NZ_JAABNT010000014.1"/>
</dbReference>
<organism evidence="2 3">
    <name type="scientific">Sulfitobacter sediminilitoris</name>
    <dbReference type="NCBI Taxonomy" id="2698830"/>
    <lineage>
        <taxon>Bacteria</taxon>
        <taxon>Pseudomonadati</taxon>
        <taxon>Pseudomonadota</taxon>
        <taxon>Alphaproteobacteria</taxon>
        <taxon>Rhodobacterales</taxon>
        <taxon>Roseobacteraceae</taxon>
        <taxon>Sulfitobacter</taxon>
    </lineage>
</organism>
<keyword evidence="3" id="KW-1185">Reference proteome</keyword>
<reference evidence="2 3" key="1">
    <citation type="submission" date="2020-01" db="EMBL/GenBank/DDBJ databases">
        <title>Sulfitobacter sediminilitoris sp. nov., isolated from a tidal flat.</title>
        <authorList>
            <person name="Park S."/>
            <person name="Yoon J.-H."/>
        </authorList>
    </citation>
    <scope>NUCLEOTIDE SEQUENCE [LARGE SCALE GENOMIC DNA]</scope>
    <source>
        <strain evidence="2 3">JBTF-M27</strain>
    </source>
</reference>
<protein>
    <submittedName>
        <fullName evidence="2">Uncharacterized protein</fullName>
    </submittedName>
</protein>
<evidence type="ECO:0000313" key="2">
    <source>
        <dbReference type="EMBL" id="NEK24302.1"/>
    </source>
</evidence>
<keyword evidence="1" id="KW-0472">Membrane</keyword>
<keyword evidence="1" id="KW-0812">Transmembrane</keyword>
<proteinExistence type="predicted"/>
<keyword evidence="1" id="KW-1133">Transmembrane helix</keyword>
<dbReference type="Proteomes" id="UP000468591">
    <property type="component" value="Unassembled WGS sequence"/>
</dbReference>
<dbReference type="EMBL" id="JAABNT010000014">
    <property type="protein sequence ID" value="NEK24302.1"/>
    <property type="molecule type" value="Genomic_DNA"/>
</dbReference>
<evidence type="ECO:0000256" key="1">
    <source>
        <dbReference type="SAM" id="Phobius"/>
    </source>
</evidence>
<dbReference type="AlphaFoldDB" id="A0A6P0CDQ1"/>
<gene>
    <name evidence="2" type="ORF">GV827_18110</name>
</gene>
<feature type="transmembrane region" description="Helical" evidence="1">
    <location>
        <begin position="40"/>
        <end position="61"/>
    </location>
</feature>
<sequence length="82" mass="8985">MAISKTTFEERLARINKGQTVDQAAIVGRSKKRRSIRARCFTFPFMVGVGILTGGTAYAWAATQPELNLALSEIQWVLALAS</sequence>
<evidence type="ECO:0000313" key="3">
    <source>
        <dbReference type="Proteomes" id="UP000468591"/>
    </source>
</evidence>
<accession>A0A6P0CDQ1</accession>
<comment type="caution">
    <text evidence="2">The sequence shown here is derived from an EMBL/GenBank/DDBJ whole genome shotgun (WGS) entry which is preliminary data.</text>
</comment>